<dbReference type="HAMAP" id="MF_00055">
    <property type="entry name" value="MEMO1"/>
    <property type="match status" value="1"/>
</dbReference>
<dbReference type="Gene3D" id="3.40.830.10">
    <property type="entry name" value="LigB-like"/>
    <property type="match status" value="1"/>
</dbReference>
<dbReference type="Pfam" id="PF01875">
    <property type="entry name" value="Memo"/>
    <property type="match status" value="1"/>
</dbReference>
<name>A0A3M6VCP2_9STRA</name>
<protein>
    <recommendedName>
        <fullName evidence="4">AmmeMemoRadiSam system protein B</fullName>
    </recommendedName>
</protein>
<dbReference type="Proteomes" id="UP000282087">
    <property type="component" value="Unassembled WGS sequence"/>
</dbReference>
<dbReference type="STRING" id="542832.A0A3M6VCP2"/>
<comment type="similarity">
    <text evidence="1">Belongs to the MEMO1 family.</text>
</comment>
<proteinExistence type="inferred from homology"/>
<dbReference type="AlphaFoldDB" id="A0A3M6VCP2"/>
<comment type="caution">
    <text evidence="2">The sequence shown here is derived from an EMBL/GenBank/DDBJ whole genome shotgun (WGS) entry which is preliminary data.</text>
</comment>
<organism evidence="2 3">
    <name type="scientific">Peronospora effusa</name>
    <dbReference type="NCBI Taxonomy" id="542832"/>
    <lineage>
        <taxon>Eukaryota</taxon>
        <taxon>Sar</taxon>
        <taxon>Stramenopiles</taxon>
        <taxon>Oomycota</taxon>
        <taxon>Peronosporomycetes</taxon>
        <taxon>Peronosporales</taxon>
        <taxon>Peronosporaceae</taxon>
        <taxon>Peronospora</taxon>
    </lineage>
</organism>
<dbReference type="NCBIfam" id="TIGR04336">
    <property type="entry name" value="AmmeMemoSam_B"/>
    <property type="match status" value="1"/>
</dbReference>
<dbReference type="InterPro" id="IPR002737">
    <property type="entry name" value="MEMO1_fam"/>
</dbReference>
<dbReference type="PANTHER" id="PTHR11060:SF0">
    <property type="entry name" value="PROTEIN MEMO1"/>
    <property type="match status" value="1"/>
</dbReference>
<dbReference type="CDD" id="cd07361">
    <property type="entry name" value="MEMO_like"/>
    <property type="match status" value="1"/>
</dbReference>
<keyword evidence="3" id="KW-1185">Reference proteome</keyword>
<dbReference type="PANTHER" id="PTHR11060">
    <property type="entry name" value="PROTEIN MEMO1"/>
    <property type="match status" value="1"/>
</dbReference>
<gene>
    <name evidence="2" type="ORF">DD238_005172</name>
</gene>
<evidence type="ECO:0000313" key="3">
    <source>
        <dbReference type="Proteomes" id="UP000282087"/>
    </source>
</evidence>
<dbReference type="EMBL" id="QLLG01000313">
    <property type="protein sequence ID" value="RMX64419.1"/>
    <property type="molecule type" value="Genomic_DNA"/>
</dbReference>
<reference evidence="2 3" key="1">
    <citation type="submission" date="2018-06" db="EMBL/GenBank/DDBJ databases">
        <title>Comparative genomics of downy mildews reveals potential adaptations to biotrophy.</title>
        <authorList>
            <person name="Fletcher K."/>
            <person name="Klosterman S.J."/>
            <person name="Derevnina L."/>
            <person name="Martin F."/>
            <person name="Koike S."/>
            <person name="Reyes Chin-Wo S."/>
            <person name="Mou B."/>
            <person name="Michelmore R."/>
        </authorList>
    </citation>
    <scope>NUCLEOTIDE SEQUENCE [LARGE SCALE GENOMIC DNA]</scope>
    <source>
        <strain evidence="2 3">R14</strain>
    </source>
</reference>
<evidence type="ECO:0000313" key="2">
    <source>
        <dbReference type="EMBL" id="RMX64419.1"/>
    </source>
</evidence>
<dbReference type="VEuPathDB" id="FungiDB:DD237_005722"/>
<evidence type="ECO:0008006" key="4">
    <source>
        <dbReference type="Google" id="ProtNLM"/>
    </source>
</evidence>
<evidence type="ECO:0000256" key="1">
    <source>
        <dbReference type="ARBA" id="ARBA00006315"/>
    </source>
</evidence>
<accession>A0A3M6VCP2</accession>
<sequence length="340" mass="38692">MSKKPEPSSVRVRLSTHAGSWYSHDEHELNDELTGASSPILFTVYKQKRPLDLTIGRTIIILQAAQDDKTQQKQPSIRAIIGPHAGFRYSGPTAAYAYHQLLDLDRIKRVFILGPSHHFYLRQVISKMEICSGCAVSTAHEYETPLGNIIIDRQVNEKLVDSGKFATMSMDVDEDEHSIEMHLPFIYKVMNGRKFTAVPILVGNTKSKLDEEYGKILAPYLENDENLFVISSDFCHWGPRFRYQPHDSTYGEIHEYIKYLDHQGMGFIERLDAEGFTKYLDETHNTICGRHPISLLLHSILASQKLKCRLKFVKYAQSSACMRRGDSSVSYASAIVYSEP</sequence>